<organism evidence="2 3">
    <name type="scientific">Prunus armeniaca</name>
    <name type="common">Apricot</name>
    <name type="synonym">Armeniaca vulgaris</name>
    <dbReference type="NCBI Taxonomy" id="36596"/>
    <lineage>
        <taxon>Eukaryota</taxon>
        <taxon>Viridiplantae</taxon>
        <taxon>Streptophyta</taxon>
        <taxon>Embryophyta</taxon>
        <taxon>Tracheophyta</taxon>
        <taxon>Spermatophyta</taxon>
        <taxon>Magnoliopsida</taxon>
        <taxon>eudicotyledons</taxon>
        <taxon>Gunneridae</taxon>
        <taxon>Pentapetalae</taxon>
        <taxon>rosids</taxon>
        <taxon>fabids</taxon>
        <taxon>Rosales</taxon>
        <taxon>Rosaceae</taxon>
        <taxon>Amygdaloideae</taxon>
        <taxon>Amygdaleae</taxon>
        <taxon>Prunus</taxon>
    </lineage>
</organism>
<evidence type="ECO:0000313" key="3">
    <source>
        <dbReference type="Proteomes" id="UP000507222"/>
    </source>
</evidence>
<name>A0A6J5VPE2_PRUAR</name>
<protein>
    <recommendedName>
        <fullName evidence="1">RNase H type-1 domain-containing protein</fullName>
    </recommendedName>
</protein>
<reference evidence="2 3" key="1">
    <citation type="submission" date="2020-05" db="EMBL/GenBank/DDBJ databases">
        <authorList>
            <person name="Campoy J."/>
            <person name="Schneeberger K."/>
            <person name="Spophaly S."/>
        </authorList>
    </citation>
    <scope>NUCLEOTIDE SEQUENCE [LARGE SCALE GENOMIC DNA]</scope>
    <source>
        <strain evidence="2">PruArmRojPasFocal</strain>
    </source>
</reference>
<dbReference type="InterPro" id="IPR052929">
    <property type="entry name" value="RNase_H-like_EbsB-rel"/>
</dbReference>
<dbReference type="GO" id="GO:0003676">
    <property type="term" value="F:nucleic acid binding"/>
    <property type="evidence" value="ECO:0007669"/>
    <property type="project" value="InterPro"/>
</dbReference>
<dbReference type="GO" id="GO:0004523">
    <property type="term" value="F:RNA-DNA hybrid ribonuclease activity"/>
    <property type="evidence" value="ECO:0007669"/>
    <property type="project" value="InterPro"/>
</dbReference>
<dbReference type="InterPro" id="IPR002156">
    <property type="entry name" value="RNaseH_domain"/>
</dbReference>
<accession>A0A6J5VPE2</accession>
<gene>
    <name evidence="2" type="ORF">CURHAP_LOCUS49484</name>
</gene>
<proteinExistence type="predicted"/>
<dbReference type="PANTHER" id="PTHR47074">
    <property type="entry name" value="BNAC02G40300D PROTEIN"/>
    <property type="match status" value="1"/>
</dbReference>
<feature type="domain" description="RNase H type-1" evidence="1">
    <location>
        <begin position="9"/>
        <end position="128"/>
    </location>
</feature>
<dbReference type="Proteomes" id="UP000507222">
    <property type="component" value="Unassembled WGS sequence"/>
</dbReference>
<dbReference type="EMBL" id="CAEKDK010000008">
    <property type="protein sequence ID" value="CAB4289862.1"/>
    <property type="molecule type" value="Genomic_DNA"/>
</dbReference>
<dbReference type="PANTHER" id="PTHR47074:SF75">
    <property type="entry name" value="RNASE H TYPE-1 DOMAIN-CONTAINING PROTEIN"/>
    <property type="match status" value="1"/>
</dbReference>
<sequence length="158" mass="17339">MAVDFCKFNVDGALNMSSGTRGGGMVVRDSVGCFYDAVALRAPSLLYVLATKLYALKFGISFAIDASFFPLVIETNSLSATHFILKDEVCYAAERVLVEDIHHLLASVSSCFVHYVPWTASGVAYHIACFSLSQDDLSFWFEEPPSLLWDCPDSFGDV</sequence>
<evidence type="ECO:0000313" key="2">
    <source>
        <dbReference type="EMBL" id="CAB4289862.1"/>
    </source>
</evidence>
<evidence type="ECO:0000259" key="1">
    <source>
        <dbReference type="Pfam" id="PF13456"/>
    </source>
</evidence>
<dbReference type="InterPro" id="IPR012337">
    <property type="entry name" value="RNaseH-like_sf"/>
</dbReference>
<dbReference type="SUPFAM" id="SSF53098">
    <property type="entry name" value="Ribonuclease H-like"/>
    <property type="match status" value="1"/>
</dbReference>
<dbReference type="AlphaFoldDB" id="A0A6J5VPE2"/>
<dbReference type="Pfam" id="PF13456">
    <property type="entry name" value="RVT_3"/>
    <property type="match status" value="1"/>
</dbReference>